<gene>
    <name evidence="1" type="ORF">DNG_09639</name>
</gene>
<sequence length="261" mass="30138">MENSPRYDIVYWLTHPTEDDCELTIRTSNGRIFSCEIDPSRFQRSPKVTEQYFKCLNTLRSDEEDSDDDFYVEDACDWLVSSFQPLLTKLATAPPQPEVAERPTLSQYLFAPYSKCVLEATDDTLEPHQVDTENCPWRCDRVRMVDGFFTGLNQWTRSYHPDEVEISCDYPEDLLIRPPTQVVVKGPDGSEVTCFFKPVKLSFGPEHARREVLIHEKIAKAEIPPFPETSIGQIYGVVHDGTFVFGILLKWIKQQDQYQRG</sequence>
<proteinExistence type="predicted"/>
<evidence type="ECO:0000313" key="2">
    <source>
        <dbReference type="Proteomes" id="UP001187682"/>
    </source>
</evidence>
<keyword evidence="2" id="KW-1185">Reference proteome</keyword>
<accession>A0AAE8SZI6</accession>
<comment type="caution">
    <text evidence="1">The sequence shown here is derived from an EMBL/GenBank/DDBJ whole genome shotgun (WGS) entry which is preliminary data.</text>
</comment>
<dbReference type="EMBL" id="ONZQ02000017">
    <property type="protein sequence ID" value="SPO06945.1"/>
    <property type="molecule type" value="Genomic_DNA"/>
</dbReference>
<reference evidence="1" key="1">
    <citation type="submission" date="2018-03" db="EMBL/GenBank/DDBJ databases">
        <authorList>
            <person name="Guldener U."/>
        </authorList>
    </citation>
    <scope>NUCLEOTIDE SEQUENCE</scope>
</reference>
<dbReference type="Proteomes" id="UP001187682">
    <property type="component" value="Unassembled WGS sequence"/>
</dbReference>
<organism evidence="1 2">
    <name type="scientific">Cephalotrichum gorgonifer</name>
    <dbReference type="NCBI Taxonomy" id="2041049"/>
    <lineage>
        <taxon>Eukaryota</taxon>
        <taxon>Fungi</taxon>
        <taxon>Dikarya</taxon>
        <taxon>Ascomycota</taxon>
        <taxon>Pezizomycotina</taxon>
        <taxon>Sordariomycetes</taxon>
        <taxon>Hypocreomycetidae</taxon>
        <taxon>Microascales</taxon>
        <taxon>Microascaceae</taxon>
        <taxon>Cephalotrichum</taxon>
    </lineage>
</organism>
<dbReference type="AlphaFoldDB" id="A0AAE8SZI6"/>
<protein>
    <submittedName>
        <fullName evidence="1">Uncharacterized protein</fullName>
    </submittedName>
</protein>
<name>A0AAE8SZI6_9PEZI</name>
<evidence type="ECO:0000313" key="1">
    <source>
        <dbReference type="EMBL" id="SPO06945.1"/>
    </source>
</evidence>